<feature type="domain" description="Carboxylesterase type B" evidence="7">
    <location>
        <begin position="32"/>
        <end position="553"/>
    </location>
</feature>
<protein>
    <recommendedName>
        <fullName evidence="6">Carboxylic ester hydrolase</fullName>
        <ecNumber evidence="6">3.1.1.-</ecNumber>
    </recommendedName>
</protein>
<dbReference type="Gene3D" id="3.40.50.1820">
    <property type="entry name" value="alpha/beta hydrolase"/>
    <property type="match status" value="1"/>
</dbReference>
<evidence type="ECO:0000256" key="2">
    <source>
        <dbReference type="ARBA" id="ARBA00022487"/>
    </source>
</evidence>
<dbReference type="PROSITE" id="PS00122">
    <property type="entry name" value="CARBOXYLESTERASE_B_1"/>
    <property type="match status" value="1"/>
</dbReference>
<dbReference type="Proteomes" id="UP000801492">
    <property type="component" value="Unassembled WGS sequence"/>
</dbReference>
<proteinExistence type="inferred from homology"/>
<evidence type="ECO:0000256" key="1">
    <source>
        <dbReference type="ARBA" id="ARBA00005964"/>
    </source>
</evidence>
<evidence type="ECO:0000256" key="4">
    <source>
        <dbReference type="ARBA" id="ARBA00023157"/>
    </source>
</evidence>
<evidence type="ECO:0000256" key="6">
    <source>
        <dbReference type="RuleBase" id="RU361235"/>
    </source>
</evidence>
<sequence length="561" mass="63023">MSIILRLLIGCVLISNIHTQSKSSSAGVHNQNPIVTTSLGKVKGSLLTTVLGKTIYSFRGIRYAKPPVGELRFKPPVPVERWTHVYDATEDSALCPQPVSPDVVVSEDCLFLNVYTTKLPRGANNPKRPVIIYLHEGGFYASTGVSRWRGPEYFLDQDIVLVSFNYRIASLGFLSTGDELAPGNYGVKDQVVVLKWVRDNIAAFGGNPNLVTLFGYSAGGASVNYHLVSPMSRGLFHRGIFMSSSPLGKWPTVTNQFDLAQKQARLLNCPDDTSVNIINCLKTKSAEEIGNSLPGFAEIGSNPILIWTPVIEPDFGQERFLTESPIESVVKGHFEKVPILGGLTEFDFVYPAFEIVGNATLMKEVDENFETFAPIAFFYERNTENSKRISRELRKFYLGDGPLNNSSLTGLARLYADGVTGFNVNRAIRLISRKNDKPVYYYCFTFRGRYSFFYLPGTQTPYGPVHHDELIYLLYISPMFPRFNVTSPEYVMVKKFTTLLTNFAYTGNPTPQPNDALDNTCWIPFTNDNNKYLDIGEKLVMKKNLYKDRYAKWDELFPVPH</sequence>
<evidence type="ECO:0000256" key="3">
    <source>
        <dbReference type="ARBA" id="ARBA00022801"/>
    </source>
</evidence>
<comment type="caution">
    <text evidence="8">The sequence shown here is derived from an EMBL/GenBank/DDBJ whole genome shotgun (WGS) entry which is preliminary data.</text>
</comment>
<dbReference type="PANTHER" id="PTHR43142:SF1">
    <property type="entry name" value="CARBOXYLIC ESTER HYDROLASE"/>
    <property type="match status" value="1"/>
</dbReference>
<name>A0A8K0D7Q1_IGNLU</name>
<dbReference type="Pfam" id="PF00135">
    <property type="entry name" value="COesterase"/>
    <property type="match status" value="1"/>
</dbReference>
<feature type="chain" id="PRO_5035487903" description="Carboxylic ester hydrolase" evidence="6">
    <location>
        <begin position="20"/>
        <end position="561"/>
    </location>
</feature>
<evidence type="ECO:0000259" key="7">
    <source>
        <dbReference type="Pfam" id="PF00135"/>
    </source>
</evidence>
<dbReference type="OrthoDB" id="19653at2759"/>
<dbReference type="InterPro" id="IPR019826">
    <property type="entry name" value="Carboxylesterase_B_AS"/>
</dbReference>
<keyword evidence="2" id="KW-0719">Serine esterase</keyword>
<gene>
    <name evidence="8" type="ORF">ILUMI_07729</name>
</gene>
<evidence type="ECO:0000313" key="9">
    <source>
        <dbReference type="Proteomes" id="UP000801492"/>
    </source>
</evidence>
<dbReference type="InterPro" id="IPR029058">
    <property type="entry name" value="AB_hydrolase_fold"/>
</dbReference>
<dbReference type="InterPro" id="IPR002018">
    <property type="entry name" value="CarbesteraseB"/>
</dbReference>
<dbReference type="PANTHER" id="PTHR43142">
    <property type="entry name" value="CARBOXYLIC ESTER HYDROLASE"/>
    <property type="match status" value="1"/>
</dbReference>
<dbReference type="FunFam" id="3.40.50.1820:FF:000155">
    <property type="entry name" value="Carboxylic ester hydrolase"/>
    <property type="match status" value="1"/>
</dbReference>
<comment type="similarity">
    <text evidence="1 6">Belongs to the type-B carboxylesterase/lipase family.</text>
</comment>
<dbReference type="SUPFAM" id="SSF53474">
    <property type="entry name" value="alpha/beta-Hydrolases"/>
    <property type="match status" value="1"/>
</dbReference>
<evidence type="ECO:0000256" key="5">
    <source>
        <dbReference type="ARBA" id="ARBA00023180"/>
    </source>
</evidence>
<keyword evidence="3 6" id="KW-0378">Hydrolase</keyword>
<dbReference type="GO" id="GO:0052689">
    <property type="term" value="F:carboxylic ester hydrolase activity"/>
    <property type="evidence" value="ECO:0007669"/>
    <property type="project" value="UniProtKB-KW"/>
</dbReference>
<feature type="signal peptide" evidence="6">
    <location>
        <begin position="1"/>
        <end position="19"/>
    </location>
</feature>
<keyword evidence="9" id="KW-1185">Reference proteome</keyword>
<dbReference type="EMBL" id="VTPC01003493">
    <property type="protein sequence ID" value="KAF2898446.1"/>
    <property type="molecule type" value="Genomic_DNA"/>
</dbReference>
<dbReference type="EC" id="3.1.1.-" evidence="6"/>
<keyword evidence="5" id="KW-0325">Glycoprotein</keyword>
<accession>A0A8K0D7Q1</accession>
<keyword evidence="4" id="KW-1015">Disulfide bond</keyword>
<reference evidence="8" key="1">
    <citation type="submission" date="2019-08" db="EMBL/GenBank/DDBJ databases">
        <title>The genome of the North American firefly Photinus pyralis.</title>
        <authorList>
            <consortium name="Photinus pyralis genome working group"/>
            <person name="Fallon T.R."/>
            <person name="Sander Lower S.E."/>
            <person name="Weng J.-K."/>
        </authorList>
    </citation>
    <scope>NUCLEOTIDE SEQUENCE</scope>
    <source>
        <strain evidence="8">TRF0915ILg1</strain>
        <tissue evidence="8">Whole body</tissue>
    </source>
</reference>
<evidence type="ECO:0000313" key="8">
    <source>
        <dbReference type="EMBL" id="KAF2898446.1"/>
    </source>
</evidence>
<organism evidence="8 9">
    <name type="scientific">Ignelater luminosus</name>
    <name type="common">Cucubano</name>
    <name type="synonym">Pyrophorus luminosus</name>
    <dbReference type="NCBI Taxonomy" id="2038154"/>
    <lineage>
        <taxon>Eukaryota</taxon>
        <taxon>Metazoa</taxon>
        <taxon>Ecdysozoa</taxon>
        <taxon>Arthropoda</taxon>
        <taxon>Hexapoda</taxon>
        <taxon>Insecta</taxon>
        <taxon>Pterygota</taxon>
        <taxon>Neoptera</taxon>
        <taxon>Endopterygota</taxon>
        <taxon>Coleoptera</taxon>
        <taxon>Polyphaga</taxon>
        <taxon>Elateriformia</taxon>
        <taxon>Elateroidea</taxon>
        <taxon>Elateridae</taxon>
        <taxon>Agrypninae</taxon>
        <taxon>Pyrophorini</taxon>
        <taxon>Ignelater</taxon>
    </lineage>
</organism>
<dbReference type="AlphaFoldDB" id="A0A8K0D7Q1"/>
<keyword evidence="6" id="KW-0732">Signal</keyword>